<sequence length="342" mass="37229">MKAGGRRHRGAKWEHKAAARRHLPRVSAAQPSRLRGLTRRALLVSRCPRPLPPLRHPPRLDLAPTSTAPTSTAPTSTSPTSSSPTASTMGHQQPRLRLAVLECDTPQPQTRARYDNYTGVFTALLGAAARTLDPPADLAALASITGYDVVNELHTYPALDDIDAVLLTGSRHTAFDDDPWIKNLVAFTRRALDSGSVRVVGICFGHQIVGRALGARLGKSDKGWEVAVAEVDLTAAGKEVFQLDKMRIHQMHRDVVADFPPDAIPLGSNAFCPVQGMYAPGRYITVQGHPEFTSEIISEILFNRHTVGIFTDDVYEDGMRRAAVPHDGVAIGRAFLKFMLEG</sequence>
<feature type="region of interest" description="Disordered" evidence="1">
    <location>
        <begin position="1"/>
        <end position="34"/>
    </location>
</feature>
<dbReference type="GO" id="GO:0005634">
    <property type="term" value="C:nucleus"/>
    <property type="evidence" value="ECO:0007669"/>
    <property type="project" value="TreeGrafter"/>
</dbReference>
<keyword evidence="3" id="KW-0808">Transferase</keyword>
<comment type="caution">
    <text evidence="3">The sequence shown here is derived from an EMBL/GenBank/DDBJ whole genome shotgun (WGS) entry which is preliminary data.</text>
</comment>
<dbReference type="GO" id="GO:0016740">
    <property type="term" value="F:transferase activity"/>
    <property type="evidence" value="ECO:0007669"/>
    <property type="project" value="UniProtKB-KW"/>
</dbReference>
<dbReference type="CDD" id="cd01741">
    <property type="entry name" value="GATase1_1"/>
    <property type="match status" value="1"/>
</dbReference>
<dbReference type="OrthoDB" id="92161at2759"/>
<dbReference type="SUPFAM" id="SSF52317">
    <property type="entry name" value="Class I glutamine amidotransferase-like"/>
    <property type="match status" value="1"/>
</dbReference>
<keyword evidence="3" id="KW-0315">Glutamine amidotransferase</keyword>
<dbReference type="Proteomes" id="UP000036947">
    <property type="component" value="Unassembled WGS sequence"/>
</dbReference>
<dbReference type="AlphaFoldDB" id="A0A0L0MZH1"/>
<evidence type="ECO:0000313" key="4">
    <source>
        <dbReference type="Proteomes" id="UP000036947"/>
    </source>
</evidence>
<proteinExistence type="predicted"/>
<feature type="compositionally biased region" description="Low complexity" evidence="1">
    <location>
        <begin position="60"/>
        <end position="88"/>
    </location>
</feature>
<dbReference type="Pfam" id="PF00117">
    <property type="entry name" value="GATase"/>
    <property type="match status" value="1"/>
</dbReference>
<feature type="region of interest" description="Disordered" evidence="1">
    <location>
        <begin position="47"/>
        <end position="92"/>
    </location>
</feature>
<dbReference type="STRING" id="1163406.A0A0L0MZH1"/>
<dbReference type="PROSITE" id="PS51273">
    <property type="entry name" value="GATASE_TYPE_1"/>
    <property type="match status" value="1"/>
</dbReference>
<dbReference type="PANTHER" id="PTHR42695">
    <property type="entry name" value="GLUTAMINE AMIDOTRANSFERASE YLR126C-RELATED"/>
    <property type="match status" value="1"/>
</dbReference>
<feature type="compositionally biased region" description="Basic residues" evidence="1">
    <location>
        <begin position="1"/>
        <end position="10"/>
    </location>
</feature>
<keyword evidence="4" id="KW-1185">Reference proteome</keyword>
<evidence type="ECO:0000256" key="1">
    <source>
        <dbReference type="SAM" id="MobiDB-lite"/>
    </source>
</evidence>
<evidence type="ECO:0000313" key="3">
    <source>
        <dbReference type="EMBL" id="KND87184.1"/>
    </source>
</evidence>
<protein>
    <submittedName>
        <fullName evidence="3">Putative glutamine amidotransferase-like protein</fullName>
    </submittedName>
</protein>
<gene>
    <name evidence="3" type="ORF">TOPH_08149</name>
</gene>
<evidence type="ECO:0000259" key="2">
    <source>
        <dbReference type="Pfam" id="PF00117"/>
    </source>
</evidence>
<dbReference type="EMBL" id="LFRF01000040">
    <property type="protein sequence ID" value="KND87184.1"/>
    <property type="molecule type" value="Genomic_DNA"/>
</dbReference>
<name>A0A0L0MZH1_TOLOC</name>
<organism evidence="3 4">
    <name type="scientific">Tolypocladium ophioglossoides (strain CBS 100239)</name>
    <name type="common">Snaketongue truffleclub</name>
    <name type="synonym">Elaphocordyceps ophioglossoides</name>
    <dbReference type="NCBI Taxonomy" id="1163406"/>
    <lineage>
        <taxon>Eukaryota</taxon>
        <taxon>Fungi</taxon>
        <taxon>Dikarya</taxon>
        <taxon>Ascomycota</taxon>
        <taxon>Pezizomycotina</taxon>
        <taxon>Sordariomycetes</taxon>
        <taxon>Hypocreomycetidae</taxon>
        <taxon>Hypocreales</taxon>
        <taxon>Ophiocordycipitaceae</taxon>
        <taxon>Tolypocladium</taxon>
    </lineage>
</organism>
<feature type="domain" description="Glutamine amidotransferase" evidence="2">
    <location>
        <begin position="159"/>
        <end position="303"/>
    </location>
</feature>
<reference evidence="3 4" key="1">
    <citation type="journal article" date="2015" name="BMC Genomics">
        <title>The genome of the truffle-parasite Tolypocladium ophioglossoides and the evolution of antifungal peptaibiotics.</title>
        <authorList>
            <person name="Quandt C.A."/>
            <person name="Bushley K.E."/>
            <person name="Spatafora J.W."/>
        </authorList>
    </citation>
    <scope>NUCLEOTIDE SEQUENCE [LARGE SCALE GENOMIC DNA]</scope>
    <source>
        <strain evidence="3 4">CBS 100239</strain>
    </source>
</reference>
<dbReference type="InterPro" id="IPR029062">
    <property type="entry name" value="Class_I_gatase-like"/>
</dbReference>
<dbReference type="InterPro" id="IPR017926">
    <property type="entry name" value="GATASE"/>
</dbReference>
<dbReference type="PANTHER" id="PTHR42695:SF5">
    <property type="entry name" value="GLUTAMINE AMIDOTRANSFERASE YLR126C-RELATED"/>
    <property type="match status" value="1"/>
</dbReference>
<accession>A0A0L0MZH1</accession>
<dbReference type="GO" id="GO:0005829">
    <property type="term" value="C:cytosol"/>
    <property type="evidence" value="ECO:0007669"/>
    <property type="project" value="TreeGrafter"/>
</dbReference>
<dbReference type="Gene3D" id="3.40.50.880">
    <property type="match status" value="1"/>
</dbReference>
<dbReference type="InterPro" id="IPR044992">
    <property type="entry name" value="ChyE-like"/>
</dbReference>